<dbReference type="InterPro" id="IPR000740">
    <property type="entry name" value="GrpE"/>
</dbReference>
<reference evidence="3 4" key="1">
    <citation type="submission" date="2016-07" db="EMBL/GenBank/DDBJ databases">
        <title>Complete genome sequence of the Lentzea guizhouensis DHS C013.</title>
        <authorList>
            <person name="Cao C."/>
        </authorList>
    </citation>
    <scope>NUCLEOTIDE SEQUENCE [LARGE SCALE GENOMIC DNA]</scope>
    <source>
        <strain evidence="3 4">DHS C013</strain>
    </source>
</reference>
<dbReference type="KEGG" id="led:BBK82_40395"/>
<feature type="region of interest" description="Disordered" evidence="2">
    <location>
        <begin position="172"/>
        <end position="200"/>
    </location>
</feature>
<dbReference type="AlphaFoldDB" id="A0A1B2HU90"/>
<keyword evidence="1" id="KW-0143">Chaperone</keyword>
<protein>
    <submittedName>
        <fullName evidence="3">Nucleotide exchange factor GrpE</fullName>
    </submittedName>
</protein>
<evidence type="ECO:0000256" key="1">
    <source>
        <dbReference type="ARBA" id="ARBA00023186"/>
    </source>
</evidence>
<proteinExistence type="predicted"/>
<evidence type="ECO:0000313" key="3">
    <source>
        <dbReference type="EMBL" id="ANZ41299.1"/>
    </source>
</evidence>
<evidence type="ECO:0000256" key="2">
    <source>
        <dbReference type="SAM" id="MobiDB-lite"/>
    </source>
</evidence>
<dbReference type="STRING" id="1586287.BBK82_40395"/>
<accession>A0A1B2HU90</accession>
<keyword evidence="4" id="KW-1185">Reference proteome</keyword>
<dbReference type="GO" id="GO:0000774">
    <property type="term" value="F:adenyl-nucleotide exchange factor activity"/>
    <property type="evidence" value="ECO:0007669"/>
    <property type="project" value="InterPro"/>
</dbReference>
<sequence length="200" mass="21757">MASNDDTEQSGRPDDRLAELVAITGELVEQTRAHHVRAAAREKVIDNLHEEVQRLRVGEQALLLRPLVVDLQTLRNDLLRQARTVPEQLSARQAADLLESFALSVEQTLERCGCTPVRPEPGTPFSARDHRAVKVVAAASAEEDSTIAEVVADGYHDANLGRVTSPARVHVRKWPGAAAEDPPERAGNGATQQEKGEEGV</sequence>
<dbReference type="GO" id="GO:0051087">
    <property type="term" value="F:protein-folding chaperone binding"/>
    <property type="evidence" value="ECO:0007669"/>
    <property type="project" value="InterPro"/>
</dbReference>
<name>A0A1B2HU90_9PSEU</name>
<dbReference type="EMBL" id="CP016793">
    <property type="protein sequence ID" value="ANZ41299.1"/>
    <property type="molecule type" value="Genomic_DNA"/>
</dbReference>
<dbReference type="Pfam" id="PF01025">
    <property type="entry name" value="GrpE"/>
    <property type="match status" value="1"/>
</dbReference>
<dbReference type="GO" id="GO:0006457">
    <property type="term" value="P:protein folding"/>
    <property type="evidence" value="ECO:0007669"/>
    <property type="project" value="InterPro"/>
</dbReference>
<dbReference type="RefSeq" id="WP_065919635.1">
    <property type="nucleotide sequence ID" value="NZ_CP016793.1"/>
</dbReference>
<dbReference type="GO" id="GO:0042803">
    <property type="term" value="F:protein homodimerization activity"/>
    <property type="evidence" value="ECO:0007669"/>
    <property type="project" value="InterPro"/>
</dbReference>
<gene>
    <name evidence="3" type="ORF">BBK82_40395</name>
</gene>
<organism evidence="3 4">
    <name type="scientific">Lentzea guizhouensis</name>
    <dbReference type="NCBI Taxonomy" id="1586287"/>
    <lineage>
        <taxon>Bacteria</taxon>
        <taxon>Bacillati</taxon>
        <taxon>Actinomycetota</taxon>
        <taxon>Actinomycetes</taxon>
        <taxon>Pseudonocardiales</taxon>
        <taxon>Pseudonocardiaceae</taxon>
        <taxon>Lentzea</taxon>
    </lineage>
</organism>
<dbReference type="Gene3D" id="2.30.22.10">
    <property type="entry name" value="Head domain of nucleotide exchange factor GrpE"/>
    <property type="match status" value="1"/>
</dbReference>
<evidence type="ECO:0000313" key="4">
    <source>
        <dbReference type="Proteomes" id="UP000093053"/>
    </source>
</evidence>
<dbReference type="InterPro" id="IPR009012">
    <property type="entry name" value="GrpE_head"/>
</dbReference>
<dbReference type="Proteomes" id="UP000093053">
    <property type="component" value="Chromosome"/>
</dbReference>